<keyword evidence="4" id="KW-0812">Transmembrane</keyword>
<dbReference type="SMART" id="SM00672">
    <property type="entry name" value="CAP10"/>
    <property type="match status" value="1"/>
</dbReference>
<dbReference type="GO" id="GO:0016740">
    <property type="term" value="F:transferase activity"/>
    <property type="evidence" value="ECO:0007669"/>
    <property type="project" value="UniProtKB-KW"/>
</dbReference>
<reference evidence="6" key="1">
    <citation type="submission" date="2021-07" db="EMBL/GenBank/DDBJ databases">
        <title>Elsinoe batatas strain:CRI-CJ2 Genome sequencing and assembly.</title>
        <authorList>
            <person name="Huang L."/>
        </authorList>
    </citation>
    <scope>NUCLEOTIDE SEQUENCE</scope>
    <source>
        <strain evidence="6">CRI-CJ2</strain>
    </source>
</reference>
<gene>
    <name evidence="6" type="ORF">KVT40_007987</name>
</gene>
<keyword evidence="4" id="KW-0472">Membrane</keyword>
<dbReference type="OrthoDB" id="541052at2759"/>
<sequence length="1022" mass="115067">MDRSPARAPLSHSWPLSSTWPRWLSKQDWTGICSILLSYCSTHYIFESAESWAYDRPVHLALIYLVTLAVLGHLSKRFLPPADQYNGHDESIHLLGPQDGILGRLNNHHLVRLTNESFPTWARKPVLALVLALGIRIITFKQMTRHAECLTLPVVISSVTLLPLYMALEDFGKSDAQLRDPIKSVLEPGRGASLERRRRIFVLIGSLIYAFGSVAMRIGSNGPRSSVICPASGLWLLGLPASAFQFIAALADLVILLSIAAILLSDAGGRQVPVRSSVSLLSLTFGITSMCVIFHGLIWFAFVPEDRYWTISIPLNFLRAAFRLDLLVCGMAISATHSIIHLGMSGTVFNVCISMAFGYYFSSITSLPAWSVNLALLGFWITCGSCVFQAQATAMAKQPDRSTAKSSRQQRLFLGVFFGFLLLFGTVVQLRRPGVVDQHPIDRLIHDAKGRHQSWKLQAKTSKSLSEAVMNYEQRYNQPPPPGFDKWYAFAVSRNSNVIDDFDSIWRDLEPFSLFQPNELRSRTWEAMSSPDNDVTGLAIRGGKTSIYKVRDTHRWMMEGVQRMISPFEEHIPDMDLAFNTNDETRVMAGFEGWIDATQQQTTVKKRDATSTGGFENLRPSFSQDRAGTWQDPPPDGNLLGGAFDELSYQNIFQPYGARACPNRKAMAAKNVWDRSRLCTTCIEQHSDVIFLSDWRLSNDICSQPDLGHLHGFYASPASFKGTHKLLPIFSQSKAPKFNDILYPSAWNYMDKAIYSPTSELPDPVYAEKKSTLFWRGATTEGVSASSNAWTGFVRQRFHQLLNSRVSPSALVLLPTSPTTYKYTYLPSSHLRFTLSPDVKFTDPILRCGEPDCTAQAQALKPLVAPMDFQAHWNYKYLLDLDGAGFSGRFLPFLQSRSLPFKAALFREWYDDRVEAWAHFVPLDLRGAGLWATLVYFMGWPAEKGREHTRMRGREEEGMGIAEAGREWAGKVLRKEDMEVYMFRLLLEWGRLTDDRRGEIGFTLEEARRVEREWEGKGMGGG</sequence>
<comment type="similarity">
    <text evidence="1">Belongs to the glycosyltransferase 90 family.</text>
</comment>
<evidence type="ECO:0000256" key="3">
    <source>
        <dbReference type="SAM" id="MobiDB-lite"/>
    </source>
</evidence>
<keyword evidence="2" id="KW-0808">Transferase</keyword>
<feature type="transmembrane region" description="Helical" evidence="4">
    <location>
        <begin position="411"/>
        <end position="430"/>
    </location>
</feature>
<feature type="transmembrane region" description="Helical" evidence="4">
    <location>
        <begin position="243"/>
        <end position="265"/>
    </location>
</feature>
<dbReference type="Proteomes" id="UP000809789">
    <property type="component" value="Unassembled WGS sequence"/>
</dbReference>
<dbReference type="PANTHER" id="PTHR12203:SF35">
    <property type="entry name" value="PROTEIN O-GLUCOSYLTRANSFERASE 1"/>
    <property type="match status" value="1"/>
</dbReference>
<feature type="domain" description="Glycosyl transferase CAP10" evidence="5">
    <location>
        <begin position="685"/>
        <end position="996"/>
    </location>
</feature>
<keyword evidence="4" id="KW-1133">Transmembrane helix</keyword>
<organism evidence="6 7">
    <name type="scientific">Elsinoe batatas</name>
    <dbReference type="NCBI Taxonomy" id="2601811"/>
    <lineage>
        <taxon>Eukaryota</taxon>
        <taxon>Fungi</taxon>
        <taxon>Dikarya</taxon>
        <taxon>Ascomycota</taxon>
        <taxon>Pezizomycotina</taxon>
        <taxon>Dothideomycetes</taxon>
        <taxon>Dothideomycetidae</taxon>
        <taxon>Myriangiales</taxon>
        <taxon>Elsinoaceae</taxon>
        <taxon>Elsinoe</taxon>
    </lineage>
</organism>
<feature type="transmembrane region" description="Helical" evidence="4">
    <location>
        <begin position="367"/>
        <end position="390"/>
    </location>
</feature>
<dbReference type="InterPro" id="IPR051091">
    <property type="entry name" value="O-Glucosyltr/Glycosyltrsf_90"/>
</dbReference>
<evidence type="ECO:0000313" key="7">
    <source>
        <dbReference type="Proteomes" id="UP000809789"/>
    </source>
</evidence>
<dbReference type="Pfam" id="PF05686">
    <property type="entry name" value="Glyco_transf_90"/>
    <property type="match status" value="1"/>
</dbReference>
<feature type="region of interest" description="Disordered" evidence="3">
    <location>
        <begin position="602"/>
        <end position="628"/>
    </location>
</feature>
<dbReference type="EMBL" id="JAESVG020000010">
    <property type="protein sequence ID" value="KAG8623011.1"/>
    <property type="molecule type" value="Genomic_DNA"/>
</dbReference>
<dbReference type="PANTHER" id="PTHR12203">
    <property type="entry name" value="KDEL LYS-ASP-GLU-LEU CONTAINING - RELATED"/>
    <property type="match status" value="1"/>
</dbReference>
<comment type="caution">
    <text evidence="6">The sequence shown here is derived from an EMBL/GenBank/DDBJ whole genome shotgun (WGS) entry which is preliminary data.</text>
</comment>
<name>A0A8K0PB47_9PEZI</name>
<feature type="transmembrane region" description="Helical" evidence="4">
    <location>
        <begin position="277"/>
        <end position="302"/>
    </location>
</feature>
<proteinExistence type="inferred from homology"/>
<protein>
    <recommendedName>
        <fullName evidence="5">Glycosyl transferase CAP10 domain-containing protein</fullName>
    </recommendedName>
</protein>
<evidence type="ECO:0000313" key="6">
    <source>
        <dbReference type="EMBL" id="KAG8623011.1"/>
    </source>
</evidence>
<feature type="transmembrane region" description="Helical" evidence="4">
    <location>
        <begin position="339"/>
        <end position="361"/>
    </location>
</feature>
<evidence type="ECO:0000256" key="2">
    <source>
        <dbReference type="ARBA" id="ARBA00022679"/>
    </source>
</evidence>
<keyword evidence="7" id="KW-1185">Reference proteome</keyword>
<evidence type="ECO:0000259" key="5">
    <source>
        <dbReference type="SMART" id="SM00672"/>
    </source>
</evidence>
<evidence type="ECO:0000256" key="4">
    <source>
        <dbReference type="SAM" id="Phobius"/>
    </source>
</evidence>
<feature type="compositionally biased region" description="Polar residues" evidence="3">
    <location>
        <begin position="610"/>
        <end position="626"/>
    </location>
</feature>
<feature type="transmembrane region" description="Helical" evidence="4">
    <location>
        <begin position="200"/>
        <end position="218"/>
    </location>
</feature>
<dbReference type="AlphaFoldDB" id="A0A8K0PB47"/>
<evidence type="ECO:0000256" key="1">
    <source>
        <dbReference type="ARBA" id="ARBA00010118"/>
    </source>
</evidence>
<accession>A0A8K0PB47</accession>
<dbReference type="InterPro" id="IPR006598">
    <property type="entry name" value="CAP10"/>
</dbReference>
<feature type="transmembrane region" description="Helical" evidence="4">
    <location>
        <begin position="308"/>
        <end position="327"/>
    </location>
</feature>